<evidence type="ECO:0000313" key="3">
    <source>
        <dbReference type="Proteomes" id="UP000008963"/>
    </source>
</evidence>
<gene>
    <name evidence="2" type="ordered locus">BMS_2648</name>
</gene>
<dbReference type="KEGG" id="bmx:BMS_2648"/>
<evidence type="ECO:0000313" key="2">
    <source>
        <dbReference type="EMBL" id="CBW27430.1"/>
    </source>
</evidence>
<accession>E1X685</accession>
<feature type="signal peptide" evidence="1">
    <location>
        <begin position="1"/>
        <end position="22"/>
    </location>
</feature>
<organism evidence="2 3">
    <name type="scientific">Halobacteriovorax marinus (strain ATCC BAA-682 / DSM 15412 / SJ)</name>
    <name type="common">Bacteriovorax marinus</name>
    <dbReference type="NCBI Taxonomy" id="862908"/>
    <lineage>
        <taxon>Bacteria</taxon>
        <taxon>Pseudomonadati</taxon>
        <taxon>Bdellovibrionota</taxon>
        <taxon>Bacteriovoracia</taxon>
        <taxon>Bacteriovoracales</taxon>
        <taxon>Halobacteriovoraceae</taxon>
        <taxon>Halobacteriovorax</taxon>
    </lineage>
</organism>
<evidence type="ECO:0000256" key="1">
    <source>
        <dbReference type="SAM" id="SignalP"/>
    </source>
</evidence>
<keyword evidence="1" id="KW-0732">Signal</keyword>
<dbReference type="HOGENOM" id="CLU_846667_0_0_7"/>
<dbReference type="STRING" id="862908.BMS_2648"/>
<proteinExistence type="predicted"/>
<protein>
    <submittedName>
        <fullName evidence="2">Exported protein</fullName>
    </submittedName>
</protein>
<keyword evidence="3" id="KW-1185">Reference proteome</keyword>
<dbReference type="AlphaFoldDB" id="E1X685"/>
<dbReference type="Proteomes" id="UP000008963">
    <property type="component" value="Chromosome"/>
</dbReference>
<reference evidence="3" key="1">
    <citation type="journal article" date="2013" name="ISME J.">
        <title>A small predatory core genome in the divergent marine Bacteriovorax marinus SJ and the terrestrial Bdellovibrio bacteriovorus.</title>
        <authorList>
            <person name="Crossman L.C."/>
            <person name="Chen H."/>
            <person name="Cerdeno-Tarraga A.M."/>
            <person name="Brooks K."/>
            <person name="Quail M.A."/>
            <person name="Pineiro S.A."/>
            <person name="Hobley L."/>
            <person name="Sockett R.E."/>
            <person name="Bentley S.D."/>
            <person name="Parkhill J."/>
            <person name="Williams H.N."/>
            <person name="Stine O.C."/>
        </authorList>
    </citation>
    <scope>NUCLEOTIDE SEQUENCE [LARGE SCALE GENOMIC DNA]</scope>
    <source>
        <strain evidence="3">ATCC BAA-682 / DSM 15412 / SJ</strain>
    </source>
</reference>
<dbReference type="EMBL" id="FQ312005">
    <property type="protein sequence ID" value="CBW27430.1"/>
    <property type="molecule type" value="Genomic_DNA"/>
</dbReference>
<dbReference type="PATRIC" id="fig|862908.3.peg.2529"/>
<feature type="chain" id="PRO_5003154829" evidence="1">
    <location>
        <begin position="23"/>
        <end position="328"/>
    </location>
</feature>
<sequence>MCPRRILMLRFLLILALCAQFASCGKKEEKVDNAILRANLALTRGDCDSAISILELEGYQAKNADYIKTLSSAYACKAGYKTTVLFGTDLPKVSDPDMILRDMSTFTTSTMDSLDNSAYLFLQRGLENLLYAGGISTAVNPTSADRSAIFGSKGMDLNSFAFYLSLAQLGNFSFYFGNASFVTGIKGAGNDTSTNPCYLDYNANVNAFLDTLGDTGNCVNGSDEGHPDLVDGVDLVNVENACKGITLFNNFVDTLDSFIGTFTGDDFSEFANISTAVEVAKLGITVVKPTFDTRIFDTTSQQRCENLFAGNDEDIMYFYAAVFETLHR</sequence>
<name>E1X685_HALMS</name>